<sequence>MPIIKPFKGVRAAPHMASHVISRTYQDYSDTELEAILKYNPFSFLHILNPGYKFSNSLKGEERFNLVRNRYLEFKEEQYLVQDESPVFYIYERSDAVHSYTGIIAGTSTVDYDSGKIKKHEDTLEKREKLFKDYLKTVGFNAEPVLLTYPDDHVIDEVIDQEKKNRPVYDFVTTDRSCHKLWVIKDIHHIQSLQQQFAAMPHVYIADGHHRSASSSLLASEMGEKHDSYNHFMSYLIAQSQLRIYEFNRLVKDLNGLSKEAFLMQLDMKFRIQNRGLEMYKPSKKHHFSMYLDGEFYSLYLRKDIYNIETPLDDLDTQMLFDLVLNPILGIEDLRNDSRIAYSYGQTDLLRIKDRVDKNEFAVGFGLFPATVEQMKSIADESLIMPPKSTYIRPKLPSGLTIYEFES</sequence>
<dbReference type="RefSeq" id="WP_036581816.1">
    <property type="nucleotide sequence ID" value="NZ_JPJI01000026.1"/>
</dbReference>
<evidence type="ECO:0000313" key="2">
    <source>
        <dbReference type="EMBL" id="PRX14534.1"/>
    </source>
</evidence>
<dbReference type="InterPro" id="IPR008323">
    <property type="entry name" value="UCP033563"/>
</dbReference>
<evidence type="ECO:0000313" key="3">
    <source>
        <dbReference type="Proteomes" id="UP000028531"/>
    </source>
</evidence>
<evidence type="ECO:0000313" key="4">
    <source>
        <dbReference type="Proteomes" id="UP000239997"/>
    </source>
</evidence>
<gene>
    <name evidence="1" type="ORF">IL45_06920</name>
    <name evidence="2" type="ORF">LY02_01565</name>
</gene>
<organism evidence="1 3">
    <name type="scientific">Nonlabens ulvanivorans</name>
    <name type="common">Persicivirga ulvanivorans</name>
    <dbReference type="NCBI Taxonomy" id="906888"/>
    <lineage>
        <taxon>Bacteria</taxon>
        <taxon>Pseudomonadati</taxon>
        <taxon>Bacteroidota</taxon>
        <taxon>Flavobacteriia</taxon>
        <taxon>Flavobacteriales</taxon>
        <taxon>Flavobacteriaceae</taxon>
        <taxon>Nonlabens</taxon>
    </lineage>
</organism>
<dbReference type="Proteomes" id="UP000239997">
    <property type="component" value="Unassembled WGS sequence"/>
</dbReference>
<dbReference type="PANTHER" id="PTHR36454:SF1">
    <property type="entry name" value="DUF1015 DOMAIN-CONTAINING PROTEIN"/>
    <property type="match status" value="1"/>
</dbReference>
<proteinExistence type="predicted"/>
<reference evidence="2 4" key="2">
    <citation type="submission" date="2018-03" db="EMBL/GenBank/DDBJ databases">
        <title>Genomic Encyclopedia of Archaeal and Bacterial Type Strains, Phase II (KMG-II): from individual species to whole genera.</title>
        <authorList>
            <person name="Goeker M."/>
        </authorList>
    </citation>
    <scope>NUCLEOTIDE SEQUENCE [LARGE SCALE GENOMIC DNA]</scope>
    <source>
        <strain evidence="2 4">DSM 22727</strain>
    </source>
</reference>
<evidence type="ECO:0000313" key="1">
    <source>
        <dbReference type="EMBL" id="KEZ93920.1"/>
    </source>
</evidence>
<accession>A0A084JY86</accession>
<dbReference type="EMBL" id="PVNA01000002">
    <property type="protein sequence ID" value="PRX14534.1"/>
    <property type="molecule type" value="Genomic_DNA"/>
</dbReference>
<reference evidence="1 3" key="1">
    <citation type="submission" date="2014-07" db="EMBL/GenBank/DDBJ databases">
        <title>Draft genome sequence of Nonlabens ulvanivorans, an ulvan degrading bacterium.</title>
        <authorList>
            <person name="Kopel M."/>
            <person name="Helbert W."/>
            <person name="Henrissat B."/>
            <person name="Doniger T."/>
            <person name="Banin E."/>
        </authorList>
    </citation>
    <scope>NUCLEOTIDE SEQUENCE [LARGE SCALE GENOMIC DNA]</scope>
    <source>
        <strain evidence="1 3">PLR</strain>
    </source>
</reference>
<dbReference type="EMBL" id="JPJI01000026">
    <property type="protein sequence ID" value="KEZ93920.1"/>
    <property type="molecule type" value="Genomic_DNA"/>
</dbReference>
<protein>
    <submittedName>
        <fullName evidence="2">Uncharacterized protein (DUF1015 family)</fullName>
    </submittedName>
</protein>
<dbReference type="Pfam" id="PF06245">
    <property type="entry name" value="DUF1015"/>
    <property type="match status" value="1"/>
</dbReference>
<dbReference type="PIRSF" id="PIRSF033563">
    <property type="entry name" value="UCP033563"/>
    <property type="match status" value="1"/>
</dbReference>
<dbReference type="PANTHER" id="PTHR36454">
    <property type="entry name" value="LMO2823 PROTEIN"/>
    <property type="match status" value="1"/>
</dbReference>
<name>A0A084JY86_NONUL</name>
<dbReference type="OrthoDB" id="9781616at2"/>
<dbReference type="Proteomes" id="UP000028531">
    <property type="component" value="Unassembled WGS sequence"/>
</dbReference>
<dbReference type="AlphaFoldDB" id="A0A084JY86"/>
<keyword evidence="4" id="KW-1185">Reference proteome</keyword>
<comment type="caution">
    <text evidence="1">The sequence shown here is derived from an EMBL/GenBank/DDBJ whole genome shotgun (WGS) entry which is preliminary data.</text>
</comment>